<sequence length="108" mass="12397">MQLPASKKFYWTKHAKEKMHYYQLSAARLMRVLRYPKRMEEGVAEKTLAVMQSAGTKKHPYEVWLMYQAGKGVIKIISAWRYPGVTKPGGKVPIPADILLELGMKTDE</sequence>
<gene>
    <name evidence="1" type="ORF">A3H55_01715</name>
</gene>
<dbReference type="EMBL" id="MFMZ01000036">
    <property type="protein sequence ID" value="OGG90643.1"/>
    <property type="molecule type" value="Genomic_DNA"/>
</dbReference>
<organism evidence="1 2">
    <name type="scientific">Candidatus Kuenenbacteria bacterium RIFCSPLOWO2_02_FULL_42_16</name>
    <dbReference type="NCBI Taxonomy" id="1798564"/>
    <lineage>
        <taxon>Bacteria</taxon>
        <taxon>Candidatus Kueneniibacteriota</taxon>
    </lineage>
</organism>
<name>A0A1F6FXQ8_9BACT</name>
<dbReference type="Proteomes" id="UP000177998">
    <property type="component" value="Unassembled WGS sequence"/>
</dbReference>
<dbReference type="AlphaFoldDB" id="A0A1F6FXQ8"/>
<dbReference type="STRING" id="1798564.A3H55_01715"/>
<comment type="caution">
    <text evidence="1">The sequence shown here is derived from an EMBL/GenBank/DDBJ whole genome shotgun (WGS) entry which is preliminary data.</text>
</comment>
<accession>A0A1F6FXQ8</accession>
<proteinExistence type="predicted"/>
<evidence type="ECO:0008006" key="3">
    <source>
        <dbReference type="Google" id="ProtNLM"/>
    </source>
</evidence>
<evidence type="ECO:0000313" key="1">
    <source>
        <dbReference type="EMBL" id="OGG90643.1"/>
    </source>
</evidence>
<reference evidence="1 2" key="1">
    <citation type="journal article" date="2016" name="Nat. Commun.">
        <title>Thousands of microbial genomes shed light on interconnected biogeochemical processes in an aquifer system.</title>
        <authorList>
            <person name="Anantharaman K."/>
            <person name="Brown C.T."/>
            <person name="Hug L.A."/>
            <person name="Sharon I."/>
            <person name="Castelle C.J."/>
            <person name="Probst A.J."/>
            <person name="Thomas B.C."/>
            <person name="Singh A."/>
            <person name="Wilkins M.J."/>
            <person name="Karaoz U."/>
            <person name="Brodie E.L."/>
            <person name="Williams K.H."/>
            <person name="Hubbard S.S."/>
            <person name="Banfield J.F."/>
        </authorList>
    </citation>
    <scope>NUCLEOTIDE SEQUENCE [LARGE SCALE GENOMIC DNA]</scope>
</reference>
<protein>
    <recommendedName>
        <fullName evidence="3">DUF4258 domain-containing protein</fullName>
    </recommendedName>
</protein>
<evidence type="ECO:0000313" key="2">
    <source>
        <dbReference type="Proteomes" id="UP000177998"/>
    </source>
</evidence>